<gene>
    <name evidence="3" type="ORF">ABIC55_004095</name>
</gene>
<protein>
    <recommendedName>
        <fullName evidence="5">Lipoprotein</fullName>
    </recommendedName>
</protein>
<dbReference type="RefSeq" id="WP_338652760.1">
    <property type="nucleotide sequence ID" value="NZ_CP146246.1"/>
</dbReference>
<reference evidence="3 4" key="1">
    <citation type="submission" date="2024-06" db="EMBL/GenBank/DDBJ databases">
        <title>Sorghum-associated microbial communities from plants grown in Nebraska, USA.</title>
        <authorList>
            <person name="Schachtman D."/>
        </authorList>
    </citation>
    <scope>NUCLEOTIDE SEQUENCE [LARGE SCALE GENOMIC DNA]</scope>
    <source>
        <strain evidence="3 4">1288</strain>
    </source>
</reference>
<evidence type="ECO:0000256" key="1">
    <source>
        <dbReference type="SAM" id="MobiDB-lite"/>
    </source>
</evidence>
<dbReference type="EMBL" id="JBEPME010000007">
    <property type="protein sequence ID" value="MET3658976.1"/>
    <property type="molecule type" value="Genomic_DNA"/>
</dbReference>
<keyword evidence="2" id="KW-0812">Transmembrane</keyword>
<feature type="transmembrane region" description="Helical" evidence="2">
    <location>
        <begin position="12"/>
        <end position="35"/>
    </location>
</feature>
<keyword evidence="4" id="KW-1185">Reference proteome</keyword>
<dbReference type="Proteomes" id="UP001549104">
    <property type="component" value="Unassembled WGS sequence"/>
</dbReference>
<proteinExistence type="predicted"/>
<name>A0ABV2KD28_SPOPS</name>
<evidence type="ECO:0000256" key="2">
    <source>
        <dbReference type="SAM" id="Phobius"/>
    </source>
</evidence>
<evidence type="ECO:0008006" key="5">
    <source>
        <dbReference type="Google" id="ProtNLM"/>
    </source>
</evidence>
<evidence type="ECO:0000313" key="4">
    <source>
        <dbReference type="Proteomes" id="UP001549104"/>
    </source>
</evidence>
<comment type="caution">
    <text evidence="3">The sequence shown here is derived from an EMBL/GenBank/DDBJ whole genome shotgun (WGS) entry which is preliminary data.</text>
</comment>
<evidence type="ECO:0000313" key="3">
    <source>
        <dbReference type="EMBL" id="MET3658976.1"/>
    </source>
</evidence>
<accession>A0ABV2KD28</accession>
<organism evidence="3 4">
    <name type="scientific">Sporosarcina psychrophila</name>
    <name type="common">Bacillus psychrophilus</name>
    <dbReference type="NCBI Taxonomy" id="1476"/>
    <lineage>
        <taxon>Bacteria</taxon>
        <taxon>Bacillati</taxon>
        <taxon>Bacillota</taxon>
        <taxon>Bacilli</taxon>
        <taxon>Bacillales</taxon>
        <taxon>Caryophanaceae</taxon>
        <taxon>Sporosarcina</taxon>
    </lineage>
</organism>
<keyword evidence="2" id="KW-0472">Membrane</keyword>
<sequence length="215" mass="23118">MKFGKRYSKGTVFMAMLHGVLIGVAAVAVIGLLLAGTKGKDDVKTSGKELAASGPAPVENSAKPDEEPLQLFAKQHGAFSSSESATLFIAEDPTLSKAAVIKAADKYLVWTAVGLTENEIDSSESEGTYRKTFRADTSSCGAIGAGKLREVLMQTEIAKINNLDETTKGGKDDDKTKGFYKNITTITTFTKDLRVVRLLLLSQYSHTENCVKITF</sequence>
<keyword evidence="2" id="KW-1133">Transmembrane helix</keyword>
<feature type="region of interest" description="Disordered" evidence="1">
    <location>
        <begin position="39"/>
        <end position="63"/>
    </location>
</feature>